<accession>A0AAV4Y417</accession>
<gene>
    <name evidence="1" type="primary">wdr76_1</name>
    <name evidence="1" type="ORF">CEXT_478221</name>
</gene>
<keyword evidence="2" id="KW-1185">Reference proteome</keyword>
<protein>
    <submittedName>
        <fullName evidence="1">WD repeat-containing protein 76</fullName>
    </submittedName>
</protein>
<evidence type="ECO:0000313" key="1">
    <source>
        <dbReference type="EMBL" id="GIZ02206.1"/>
    </source>
</evidence>
<proteinExistence type="predicted"/>
<name>A0AAV4Y417_CAEEX</name>
<sequence>MSGIGGVSVEACRVLEEVVWNRVPLCDITTYEPEITPINKVFYDQCVQGTSYFKKQNKMKRKCSHDEFEENMEKNLYKSKNKIKRDISPDNFENKMKRECSDDEFEVSEYEKMIQKNKDEKIAFLQSLKMDEIKQGLHEAFDNLERRGRHNKYSVKRSKDLAKKPATPVRKSLRLAKVDIDLSEKAVAARAMALAEKEVEKELPPILSFKEAITNEDVYDDFAINFEDLDFKVSKPINDYVSHFKK</sequence>
<dbReference type="Proteomes" id="UP001054945">
    <property type="component" value="Unassembled WGS sequence"/>
</dbReference>
<organism evidence="1 2">
    <name type="scientific">Caerostris extrusa</name>
    <name type="common">Bark spider</name>
    <name type="synonym">Caerostris bankana</name>
    <dbReference type="NCBI Taxonomy" id="172846"/>
    <lineage>
        <taxon>Eukaryota</taxon>
        <taxon>Metazoa</taxon>
        <taxon>Ecdysozoa</taxon>
        <taxon>Arthropoda</taxon>
        <taxon>Chelicerata</taxon>
        <taxon>Arachnida</taxon>
        <taxon>Araneae</taxon>
        <taxon>Araneomorphae</taxon>
        <taxon>Entelegynae</taxon>
        <taxon>Araneoidea</taxon>
        <taxon>Araneidae</taxon>
        <taxon>Caerostris</taxon>
    </lineage>
</organism>
<reference evidence="1 2" key="1">
    <citation type="submission" date="2021-06" db="EMBL/GenBank/DDBJ databases">
        <title>Caerostris extrusa draft genome.</title>
        <authorList>
            <person name="Kono N."/>
            <person name="Arakawa K."/>
        </authorList>
    </citation>
    <scope>NUCLEOTIDE SEQUENCE [LARGE SCALE GENOMIC DNA]</scope>
</reference>
<dbReference type="EMBL" id="BPLR01001415">
    <property type="protein sequence ID" value="GIZ02206.1"/>
    <property type="molecule type" value="Genomic_DNA"/>
</dbReference>
<dbReference type="AlphaFoldDB" id="A0AAV4Y417"/>
<evidence type="ECO:0000313" key="2">
    <source>
        <dbReference type="Proteomes" id="UP001054945"/>
    </source>
</evidence>
<comment type="caution">
    <text evidence="1">The sequence shown here is derived from an EMBL/GenBank/DDBJ whole genome shotgun (WGS) entry which is preliminary data.</text>
</comment>